<feature type="domain" description="Mycothiol-dependent maleylpyruvate isomerase metal-binding" evidence="1">
    <location>
        <begin position="13"/>
        <end position="99"/>
    </location>
</feature>
<dbReference type="Pfam" id="PF11716">
    <property type="entry name" value="MDMPI_N"/>
    <property type="match status" value="1"/>
</dbReference>
<reference evidence="2 3" key="1">
    <citation type="submission" date="2019-06" db="EMBL/GenBank/DDBJ databases">
        <title>Whole genome shotgun sequence of Pseudonocardia hydrocarbonoxydans NBRC 14498.</title>
        <authorList>
            <person name="Hosoyama A."/>
            <person name="Uohara A."/>
            <person name="Ohji S."/>
            <person name="Ichikawa N."/>
        </authorList>
    </citation>
    <scope>NUCLEOTIDE SEQUENCE [LARGE SCALE GENOMIC DNA]</scope>
    <source>
        <strain evidence="2 3">NBRC 14498</strain>
    </source>
</reference>
<dbReference type="OrthoDB" id="5178565at2"/>
<comment type="caution">
    <text evidence="2">The sequence shown here is derived from an EMBL/GenBank/DDBJ whole genome shotgun (WGS) entry which is preliminary data.</text>
</comment>
<dbReference type="SUPFAM" id="SSF109854">
    <property type="entry name" value="DinB/YfiT-like putative metalloenzymes"/>
    <property type="match status" value="1"/>
</dbReference>
<dbReference type="InterPro" id="IPR017517">
    <property type="entry name" value="Maleyloyr_isom"/>
</dbReference>
<dbReference type="Proteomes" id="UP000320338">
    <property type="component" value="Unassembled WGS sequence"/>
</dbReference>
<dbReference type="GO" id="GO:0046872">
    <property type="term" value="F:metal ion binding"/>
    <property type="evidence" value="ECO:0007669"/>
    <property type="project" value="InterPro"/>
</dbReference>
<dbReference type="NCBIfam" id="TIGR03083">
    <property type="entry name" value="maleylpyruvate isomerase family mycothiol-dependent enzyme"/>
    <property type="match status" value="1"/>
</dbReference>
<evidence type="ECO:0000313" key="3">
    <source>
        <dbReference type="Proteomes" id="UP000320338"/>
    </source>
</evidence>
<dbReference type="InterPro" id="IPR024344">
    <property type="entry name" value="MDMPI_metal-binding"/>
</dbReference>
<proteinExistence type="predicted"/>
<dbReference type="RefSeq" id="WP_141277916.1">
    <property type="nucleotide sequence ID" value="NZ_BAAARZ010000026.1"/>
</dbReference>
<evidence type="ECO:0000313" key="2">
    <source>
        <dbReference type="EMBL" id="GEC19358.1"/>
    </source>
</evidence>
<dbReference type="AlphaFoldDB" id="A0A4Y3WLH5"/>
<sequence>MDRDASWEVIAGQRTALADLLDGLAPEQWEAPSLCEGWRVRDVAAHVALTPQHPGPGAMLVGAVRARGDFDRLNRDLALAHAERGPDRLVAELRAHAANRRLPVVTTYRNLLFDVLVHVQDVAIPLGVEQPMPVAAAREGVQRVWSMGWPFHARRRLGGMRLVATDSDWTAGDGPEVHGTTGALLLLLTGRTAAALPRLAGPGCRAL</sequence>
<name>A0A4Y3WLH5_9PSEU</name>
<keyword evidence="3" id="KW-1185">Reference proteome</keyword>
<protein>
    <recommendedName>
        <fullName evidence="1">Mycothiol-dependent maleylpyruvate isomerase metal-binding domain-containing protein</fullName>
    </recommendedName>
</protein>
<gene>
    <name evidence="2" type="ORF">PHY01_16410</name>
</gene>
<accession>A0A4Y3WLH5</accession>
<dbReference type="Gene3D" id="1.20.120.450">
    <property type="entry name" value="dinb family like domain"/>
    <property type="match status" value="1"/>
</dbReference>
<organism evidence="2 3">
    <name type="scientific">Pseudonocardia hydrocarbonoxydans</name>
    <dbReference type="NCBI Taxonomy" id="76726"/>
    <lineage>
        <taxon>Bacteria</taxon>
        <taxon>Bacillati</taxon>
        <taxon>Actinomycetota</taxon>
        <taxon>Actinomycetes</taxon>
        <taxon>Pseudonocardiales</taxon>
        <taxon>Pseudonocardiaceae</taxon>
        <taxon>Pseudonocardia</taxon>
    </lineage>
</organism>
<dbReference type="EMBL" id="BJNG01000014">
    <property type="protein sequence ID" value="GEC19358.1"/>
    <property type="molecule type" value="Genomic_DNA"/>
</dbReference>
<evidence type="ECO:0000259" key="1">
    <source>
        <dbReference type="Pfam" id="PF11716"/>
    </source>
</evidence>
<dbReference type="InterPro" id="IPR034660">
    <property type="entry name" value="DinB/YfiT-like"/>
</dbReference>